<dbReference type="KEGG" id="mmac:MSMAC_2713"/>
<dbReference type="Proteomes" id="UP000033071">
    <property type="component" value="Chromosome"/>
</dbReference>
<accession>A0A0E3S1Y7</accession>
<dbReference type="GO" id="GO:0051537">
    <property type="term" value="F:2 iron, 2 sulfur cluster binding"/>
    <property type="evidence" value="ECO:0007669"/>
    <property type="project" value="UniProtKB-KW"/>
</dbReference>
<dbReference type="PANTHER" id="PTHR21496">
    <property type="entry name" value="FERREDOXIN-RELATED"/>
    <property type="match status" value="1"/>
</dbReference>
<dbReference type="InterPro" id="IPR017941">
    <property type="entry name" value="Rieske_2Fe-2S"/>
</dbReference>
<dbReference type="PATRIC" id="fig|1434113.4.peg.3408"/>
<reference evidence="7 8" key="1">
    <citation type="submission" date="2014-07" db="EMBL/GenBank/DDBJ databases">
        <title>Methanogenic archaea and the global carbon cycle.</title>
        <authorList>
            <person name="Henriksen J.R."/>
            <person name="Luke J."/>
            <person name="Reinhart S."/>
            <person name="Benedict M.N."/>
            <person name="Youngblut N.D."/>
            <person name="Metcalf M.E."/>
            <person name="Whitaker R.J."/>
            <person name="Metcalf W.W."/>
        </authorList>
    </citation>
    <scope>NUCLEOTIDE SEQUENCE [LARGE SCALE GENOMIC DNA]</scope>
    <source>
        <strain evidence="7 8">C16</strain>
    </source>
</reference>
<dbReference type="FunFam" id="2.102.10.10:FF:000016">
    <property type="entry name" value="Nitrite reductase/ring-hydroxylating ferredoxin subunit"/>
    <property type="match status" value="1"/>
</dbReference>
<evidence type="ECO:0000256" key="4">
    <source>
        <dbReference type="ARBA" id="ARBA00023014"/>
    </source>
</evidence>
<keyword evidence="4" id="KW-0411">Iron-sulfur</keyword>
<evidence type="ECO:0000259" key="6">
    <source>
        <dbReference type="PROSITE" id="PS51296"/>
    </source>
</evidence>
<gene>
    <name evidence="7" type="ORF">MSMAC_2713</name>
</gene>
<dbReference type="AlphaFoldDB" id="A0A0E3S1Y7"/>
<proteinExistence type="predicted"/>
<dbReference type="EMBL" id="CP009514">
    <property type="protein sequence ID" value="AKB72603.1"/>
    <property type="molecule type" value="Genomic_DNA"/>
</dbReference>
<evidence type="ECO:0000256" key="2">
    <source>
        <dbReference type="ARBA" id="ARBA00022723"/>
    </source>
</evidence>
<dbReference type="InterPro" id="IPR036922">
    <property type="entry name" value="Rieske_2Fe-2S_sf"/>
</dbReference>
<comment type="cofactor">
    <cofactor evidence="5">
        <name>[2Fe-2S] cluster</name>
        <dbReference type="ChEBI" id="CHEBI:190135"/>
    </cofactor>
</comment>
<dbReference type="PROSITE" id="PS51296">
    <property type="entry name" value="RIESKE"/>
    <property type="match status" value="1"/>
</dbReference>
<evidence type="ECO:0000313" key="8">
    <source>
        <dbReference type="Proteomes" id="UP000033071"/>
    </source>
</evidence>
<evidence type="ECO:0000256" key="1">
    <source>
        <dbReference type="ARBA" id="ARBA00022714"/>
    </source>
</evidence>
<dbReference type="HOGENOM" id="CLU_055690_5_0_2"/>
<evidence type="ECO:0000256" key="5">
    <source>
        <dbReference type="ARBA" id="ARBA00034078"/>
    </source>
</evidence>
<dbReference type="SUPFAM" id="SSF50022">
    <property type="entry name" value="ISP domain"/>
    <property type="match status" value="1"/>
</dbReference>
<keyword evidence="3" id="KW-0408">Iron</keyword>
<keyword evidence="1" id="KW-0001">2Fe-2S</keyword>
<name>A0A0E3S1Y7_METMZ</name>
<sequence>MELISQFRFLAVGDMSSEKVPEKNSNSDFEPPWFFAAEESSLKEGNLLRVQPGGRNVLLLKAEGEIHAFTNLCPHAKCPMDRGTLKEFILTCICHGRKFDVRTGECLNDSLQLKRYEWKIEGGKVGVKIE</sequence>
<dbReference type="Gene3D" id="2.102.10.10">
    <property type="entry name" value="Rieske [2Fe-2S] iron-sulphur domain"/>
    <property type="match status" value="1"/>
</dbReference>
<protein>
    <recommendedName>
        <fullName evidence="6">Rieske domain-containing protein</fullName>
    </recommendedName>
</protein>
<evidence type="ECO:0000313" key="7">
    <source>
        <dbReference type="EMBL" id="AKB72603.1"/>
    </source>
</evidence>
<dbReference type="GO" id="GO:0046872">
    <property type="term" value="F:metal ion binding"/>
    <property type="evidence" value="ECO:0007669"/>
    <property type="project" value="UniProtKB-KW"/>
</dbReference>
<dbReference type="CDD" id="cd03467">
    <property type="entry name" value="Rieske"/>
    <property type="match status" value="1"/>
</dbReference>
<feature type="domain" description="Rieske" evidence="6">
    <location>
        <begin position="34"/>
        <end position="127"/>
    </location>
</feature>
<organism evidence="7 8">
    <name type="scientific">Methanosarcina mazei C16</name>
    <dbReference type="NCBI Taxonomy" id="1434113"/>
    <lineage>
        <taxon>Archaea</taxon>
        <taxon>Methanobacteriati</taxon>
        <taxon>Methanobacteriota</taxon>
        <taxon>Stenosarchaea group</taxon>
        <taxon>Methanomicrobia</taxon>
        <taxon>Methanosarcinales</taxon>
        <taxon>Methanosarcinaceae</taxon>
        <taxon>Methanosarcina</taxon>
    </lineage>
</organism>
<dbReference type="Pfam" id="PF00355">
    <property type="entry name" value="Rieske"/>
    <property type="match status" value="1"/>
</dbReference>
<evidence type="ECO:0000256" key="3">
    <source>
        <dbReference type="ARBA" id="ARBA00023004"/>
    </source>
</evidence>
<keyword evidence="2" id="KW-0479">Metal-binding</keyword>
<dbReference type="PANTHER" id="PTHR21496:SF0">
    <property type="entry name" value="RIESKE DOMAIN-CONTAINING PROTEIN"/>
    <property type="match status" value="1"/>
</dbReference>